<evidence type="ECO:0000313" key="1">
    <source>
        <dbReference type="EMBL" id="MCL9685789.1"/>
    </source>
</evidence>
<proteinExistence type="predicted"/>
<dbReference type="Proteomes" id="UP001139721">
    <property type="component" value="Unassembled WGS sequence"/>
</dbReference>
<sequence length="643" mass="75356">MLVLDVLIFINDLKDANNLISCDVVFCNASIKRFAYRDPVEPLNTDDIQFLIDTFKHRRKEIKAGFENDYTLNMGEANQKWIQFAKDLASSAQKNYVQILFPDISNNVDFNNLSLLTETERPENFYLGQDNRTLYRKRGLCEHLIKQNFILSTRRVLNSNKLSAMSVEELTRLQSCRQVNGDFSIGEESFTNFWDFLQKKVFTRLQSAKDEKKNERKVQVDLLPHFLALIEEYYALKTTRADFKLFRQSAQLFFAELYKYPLKDINFFYGIEIPFKDKKYYLLDFLIVINKAESYVLDEHLRALAEWLFNLHPALKVSHKELKPLYRRVRNAHFNSARQEDEYLFNECLKMLLSLFTLEFDCFPLTSNTINFWDRTNSVFSEGKRIFSLFEPLLAANRTDALVPLYCIVREDYIIPGMTDRSCFTWLTRSNSIHDWYRRADRNTLDKLGVHWVQPELLMHVLLRVRTHEPRIASQINKFLDELIHTYTQNNYDLLKQLRVNILFSNFINELPSREGKYLVTLMQLYDKCDAKPVFLNNCIWYIVNRLSNISTVTAGGAIQFFSGIRKIPSSKLIISNIKSDNLNEVIDAIKNQLYSPDLNLDGELLEKMTIYLRSLTRSILTVEQLQEASNSARTVDYLGAPT</sequence>
<reference evidence="1" key="1">
    <citation type="submission" date="2021-11" db="EMBL/GenBank/DDBJ databases">
        <title>Legionella maioricencis sp. nov., a new species isolated from hot water samples in Mallorca.</title>
        <authorList>
            <person name="Crespi S."/>
            <person name="Drasar V."/>
            <person name="Salva-Serra F."/>
            <person name="Jaen-Luchoro D."/>
            <person name="Pineiro-Iglesias B."/>
            <person name="Aliaga F."/>
            <person name="Fernandez-Juarez V."/>
            <person name="Coll G."/>
            <person name="Moore E.R.B."/>
            <person name="Bennasar-Figueras A."/>
        </authorList>
    </citation>
    <scope>NUCLEOTIDE SEQUENCE</scope>
    <source>
        <strain evidence="1">HCPI-6</strain>
    </source>
</reference>
<dbReference type="EMBL" id="JAJKBJ010000041">
    <property type="protein sequence ID" value="MCL9685789.1"/>
    <property type="molecule type" value="Genomic_DNA"/>
</dbReference>
<dbReference type="AlphaFoldDB" id="A0A9X2ICC7"/>
<comment type="caution">
    <text evidence="1">The sequence shown here is derived from an EMBL/GenBank/DDBJ whole genome shotgun (WGS) entry which is preliminary data.</text>
</comment>
<organism evidence="1 2">
    <name type="scientific">Legionella maioricensis</name>
    <dbReference type="NCBI Taxonomy" id="2896528"/>
    <lineage>
        <taxon>Bacteria</taxon>
        <taxon>Pseudomonadati</taxon>
        <taxon>Pseudomonadota</taxon>
        <taxon>Gammaproteobacteria</taxon>
        <taxon>Legionellales</taxon>
        <taxon>Legionellaceae</taxon>
        <taxon>Legionella</taxon>
    </lineage>
</organism>
<evidence type="ECO:0000313" key="2">
    <source>
        <dbReference type="Proteomes" id="UP001139721"/>
    </source>
</evidence>
<accession>A0A9X2ICC7</accession>
<keyword evidence="2" id="KW-1185">Reference proteome</keyword>
<dbReference type="RefSeq" id="WP_250424673.1">
    <property type="nucleotide sequence ID" value="NZ_JAJKBJ010000041.1"/>
</dbReference>
<gene>
    <name evidence="1" type="ORF">LOX96_16945</name>
</gene>
<name>A0A9X2ICC7_9GAMM</name>
<protein>
    <submittedName>
        <fullName evidence="1">Uncharacterized protein</fullName>
    </submittedName>
</protein>